<name>A0A1Z4GA49_9CYAN</name>
<keyword evidence="1" id="KW-0812">Transmembrane</keyword>
<evidence type="ECO:0000313" key="3">
    <source>
        <dbReference type="Proteomes" id="UP000218287"/>
    </source>
</evidence>
<dbReference type="EMBL" id="AP018174">
    <property type="protein sequence ID" value="BAY14405.1"/>
    <property type="molecule type" value="Genomic_DNA"/>
</dbReference>
<evidence type="ECO:0000256" key="1">
    <source>
        <dbReference type="SAM" id="Phobius"/>
    </source>
</evidence>
<dbReference type="PANTHER" id="PTHR35550">
    <property type="match status" value="1"/>
</dbReference>
<protein>
    <recommendedName>
        <fullName evidence="4">Glycerol dehydrogenase</fullName>
    </recommendedName>
</protein>
<keyword evidence="3" id="KW-1185">Reference proteome</keyword>
<proteinExistence type="predicted"/>
<dbReference type="Pfam" id="PF11317">
    <property type="entry name" value="DUF3119"/>
    <property type="match status" value="1"/>
</dbReference>
<reference evidence="2 3" key="1">
    <citation type="submission" date="2017-06" db="EMBL/GenBank/DDBJ databases">
        <title>Genome sequencing of cyanobaciteial culture collection at National Institute for Environmental Studies (NIES).</title>
        <authorList>
            <person name="Hirose Y."/>
            <person name="Shimura Y."/>
            <person name="Fujisawa T."/>
            <person name="Nakamura Y."/>
            <person name="Kawachi M."/>
        </authorList>
    </citation>
    <scope>NUCLEOTIDE SEQUENCE [LARGE SCALE GENOMIC DNA]</scope>
    <source>
        <strain evidence="2 3">NIES-21</strain>
    </source>
</reference>
<dbReference type="InterPro" id="IPR021467">
    <property type="entry name" value="DUF3119"/>
</dbReference>
<evidence type="ECO:0000313" key="2">
    <source>
        <dbReference type="EMBL" id="BAY14405.1"/>
    </source>
</evidence>
<dbReference type="Proteomes" id="UP000218287">
    <property type="component" value="Chromosome"/>
</dbReference>
<feature type="transmembrane region" description="Helical" evidence="1">
    <location>
        <begin position="55"/>
        <end position="84"/>
    </location>
</feature>
<dbReference type="AlphaFoldDB" id="A0A1Z4GA49"/>
<organism evidence="2 3">
    <name type="scientific">Anabaenopsis circularis NIES-21</name>
    <dbReference type="NCBI Taxonomy" id="1085406"/>
    <lineage>
        <taxon>Bacteria</taxon>
        <taxon>Bacillati</taxon>
        <taxon>Cyanobacteriota</taxon>
        <taxon>Cyanophyceae</taxon>
        <taxon>Nostocales</taxon>
        <taxon>Nodulariaceae</taxon>
        <taxon>Anabaenopsis</taxon>
    </lineage>
</organism>
<keyword evidence="1" id="KW-1133">Transmembrane helix</keyword>
<gene>
    <name evidence="2" type="ORF">NIES21_01620</name>
</gene>
<dbReference type="PANTHER" id="PTHR35550:SF2">
    <property type="entry name" value="OS05G0401200 PROTEIN"/>
    <property type="match status" value="1"/>
</dbReference>
<evidence type="ECO:0008006" key="4">
    <source>
        <dbReference type="Google" id="ProtNLM"/>
    </source>
</evidence>
<keyword evidence="1" id="KW-0472">Membrane</keyword>
<sequence>MNNLAFYLLSAQRKLLTPKIGKMSTHETGFETVTSSFAPNSVATVELKPSYNIPVVLVIAAIPIVIVQPLIGGAIAFFGLFLLFQTVTLRLQFTASDLDIYRGEKLIRRFPYREWQNWRIFWNKFPVLFYFKEINSIHFLPILFDPNTLKACLEERCPRI</sequence>
<accession>A0A1Z4GA49</accession>